<comment type="function">
    <text evidence="8">Also involved in hydrogenase metallocenter assembly, probably by participating in the nickel insertion step. This function in hydrogenase biosynthesis requires chaperone activity and the presence of the metal-binding domain, but not PPIase activity.</text>
</comment>
<evidence type="ECO:0000256" key="5">
    <source>
        <dbReference type="ARBA" id="ARBA00023110"/>
    </source>
</evidence>
<dbReference type="GO" id="GO:0042026">
    <property type="term" value="P:protein refolding"/>
    <property type="evidence" value="ECO:0007669"/>
    <property type="project" value="UniProtKB-ARBA"/>
</dbReference>
<dbReference type="Proteomes" id="UP001168435">
    <property type="component" value="Unassembled WGS sequence"/>
</dbReference>
<dbReference type="Pfam" id="PF00254">
    <property type="entry name" value="FKBP_C"/>
    <property type="match status" value="1"/>
</dbReference>
<dbReference type="PROSITE" id="PS50059">
    <property type="entry name" value="FKBP_PPIASE"/>
    <property type="match status" value="1"/>
</dbReference>
<reference evidence="14" key="4">
    <citation type="submission" date="2023-08" db="EMBL/GenBank/DDBJ databases">
        <title>Identification and characterization of horizontal gene transfer across gut microbiota members of farm animals based on homology search.</title>
        <authorList>
            <person name="Schwarzerova J."/>
            <person name="Nykrynova M."/>
            <person name="Jureckova K."/>
            <person name="Cejkova D."/>
            <person name="Rychlik I."/>
        </authorList>
    </citation>
    <scope>NUCLEOTIDE SEQUENCE</scope>
    <source>
        <strain evidence="14">15_COKtk</strain>
        <strain evidence="13">176_SSukc20</strain>
    </source>
</reference>
<comment type="catalytic activity">
    <reaction evidence="1 9 10">
        <text>[protein]-peptidylproline (omega=180) = [protein]-peptidylproline (omega=0)</text>
        <dbReference type="Rhea" id="RHEA:16237"/>
        <dbReference type="Rhea" id="RHEA-COMP:10747"/>
        <dbReference type="Rhea" id="RHEA-COMP:10748"/>
        <dbReference type="ChEBI" id="CHEBI:83833"/>
        <dbReference type="ChEBI" id="CHEBI:83834"/>
        <dbReference type="EC" id="5.2.1.8"/>
    </reaction>
</comment>
<evidence type="ECO:0000313" key="14">
    <source>
        <dbReference type="EMBL" id="MDN0069879.1"/>
    </source>
</evidence>
<evidence type="ECO:0000256" key="1">
    <source>
        <dbReference type="ARBA" id="ARBA00000971"/>
    </source>
</evidence>
<dbReference type="GO" id="GO:0005737">
    <property type="term" value="C:cytoplasm"/>
    <property type="evidence" value="ECO:0007669"/>
    <property type="project" value="UniProtKB-SubCell"/>
</dbReference>
<keyword evidence="16" id="KW-1185">Reference proteome</keyword>
<keyword evidence="4" id="KW-0963">Cytoplasm</keyword>
<evidence type="ECO:0000313" key="15">
    <source>
        <dbReference type="Proteomes" id="UP000746751"/>
    </source>
</evidence>
<dbReference type="Gene3D" id="3.10.50.40">
    <property type="match status" value="1"/>
</dbReference>
<comment type="similarity">
    <text evidence="3 10">Belongs to the FKBP-type PPIase family.</text>
</comment>
<proteinExistence type="inferred from homology"/>
<evidence type="ECO:0000259" key="11">
    <source>
        <dbReference type="PROSITE" id="PS50059"/>
    </source>
</evidence>
<feature type="domain" description="PPIase FKBP-type" evidence="11">
    <location>
        <begin position="7"/>
        <end position="92"/>
    </location>
</feature>
<dbReference type="EMBL" id="JAUEIR010000008">
    <property type="protein sequence ID" value="MDN0069879.1"/>
    <property type="molecule type" value="Genomic_DNA"/>
</dbReference>
<keyword evidence="5 9" id="KW-0697">Rotamase</keyword>
<evidence type="ECO:0000313" key="12">
    <source>
        <dbReference type="EMBL" id="HJG31389.1"/>
    </source>
</evidence>
<evidence type="ECO:0000256" key="8">
    <source>
        <dbReference type="ARBA" id="ARBA00037071"/>
    </source>
</evidence>
<evidence type="ECO:0000256" key="10">
    <source>
        <dbReference type="RuleBase" id="RU003915"/>
    </source>
</evidence>
<comment type="subcellular location">
    <subcellularLocation>
        <location evidence="2">Cytoplasm</location>
    </subcellularLocation>
</comment>
<dbReference type="Proteomes" id="UP000746751">
    <property type="component" value="Unassembled WGS sequence"/>
</dbReference>
<dbReference type="EMBL" id="DYVF01000049">
    <property type="protein sequence ID" value="HJG31389.1"/>
    <property type="molecule type" value="Genomic_DNA"/>
</dbReference>
<dbReference type="InterPro" id="IPR046357">
    <property type="entry name" value="PPIase_dom_sf"/>
</dbReference>
<protein>
    <recommendedName>
        <fullName evidence="10">Peptidyl-prolyl cis-trans isomerase</fullName>
        <ecNumber evidence="10">5.2.1.8</ecNumber>
    </recommendedName>
</protein>
<dbReference type="AlphaFoldDB" id="A0A921LRX3"/>
<dbReference type="EMBL" id="JAUEIQ010000002">
    <property type="protein sequence ID" value="MDN0063163.1"/>
    <property type="molecule type" value="Genomic_DNA"/>
</dbReference>
<dbReference type="InterPro" id="IPR001179">
    <property type="entry name" value="PPIase_FKBP_dom"/>
</dbReference>
<dbReference type="GO" id="GO:0003755">
    <property type="term" value="F:peptidyl-prolyl cis-trans isomerase activity"/>
    <property type="evidence" value="ECO:0007669"/>
    <property type="project" value="UniProtKB-UniRule"/>
</dbReference>
<comment type="caution">
    <text evidence="12">The sequence shown here is derived from an EMBL/GenBank/DDBJ whole genome shotgun (WGS) entry which is preliminary data.</text>
</comment>
<dbReference type="Proteomes" id="UP001168505">
    <property type="component" value="Unassembled WGS sequence"/>
</dbReference>
<evidence type="ECO:0000256" key="9">
    <source>
        <dbReference type="PROSITE-ProRule" id="PRU00277"/>
    </source>
</evidence>
<sequence length="158" mass="17785">MADYSLKHVVTVHYTGSFDDGEVFDTTRGRTPLTYVEGNHEVVPGFEAAVLSMQPGQTKKVHLEPKDAYGERSAALVYYMPTIQIPNYEDLVPGEMIYLMNSDGYQQLARVVKVEDDGDTVFDFNHPMAGCALNFELELLSREPYLPDTEKKEDRADA</sequence>
<dbReference type="EC" id="5.2.1.8" evidence="10"/>
<reference evidence="13" key="3">
    <citation type="submission" date="2023-06" db="EMBL/GenBank/DDBJ databases">
        <authorList>
            <person name="Zeman M."/>
            <person name="Kubasova T."/>
            <person name="Jahodarova E."/>
            <person name="Nykrynova M."/>
            <person name="Rychlik I."/>
        </authorList>
    </citation>
    <scope>NUCLEOTIDE SEQUENCE</scope>
    <source>
        <strain evidence="14">15_COKtk</strain>
        <strain evidence="13">176_SSukc20</strain>
    </source>
</reference>
<evidence type="ECO:0000256" key="4">
    <source>
        <dbReference type="ARBA" id="ARBA00022490"/>
    </source>
</evidence>
<evidence type="ECO:0000313" key="13">
    <source>
        <dbReference type="EMBL" id="MDN0063163.1"/>
    </source>
</evidence>
<evidence type="ECO:0000256" key="2">
    <source>
        <dbReference type="ARBA" id="ARBA00004496"/>
    </source>
</evidence>
<reference evidence="12" key="2">
    <citation type="submission" date="2021-09" db="EMBL/GenBank/DDBJ databases">
        <authorList>
            <person name="Gilroy R."/>
        </authorList>
    </citation>
    <scope>NUCLEOTIDE SEQUENCE</scope>
    <source>
        <strain evidence="12">ChiGjej2B2-7701</strain>
    </source>
</reference>
<evidence type="ECO:0000256" key="7">
    <source>
        <dbReference type="ARBA" id="ARBA00023235"/>
    </source>
</evidence>
<dbReference type="PANTHER" id="PTHR47861">
    <property type="entry name" value="FKBP-TYPE PEPTIDYL-PROLYL CIS-TRANS ISOMERASE SLYD"/>
    <property type="match status" value="1"/>
</dbReference>
<reference evidence="12" key="1">
    <citation type="journal article" date="2021" name="PeerJ">
        <title>Extensive microbial diversity within the chicken gut microbiome revealed by metagenomics and culture.</title>
        <authorList>
            <person name="Gilroy R."/>
            <person name="Ravi A."/>
            <person name="Getino M."/>
            <person name="Pursley I."/>
            <person name="Horton D.L."/>
            <person name="Alikhan N.F."/>
            <person name="Baker D."/>
            <person name="Gharbi K."/>
            <person name="Hall N."/>
            <person name="Watson M."/>
            <person name="Adriaenssens E.M."/>
            <person name="Foster-Nyarko E."/>
            <person name="Jarju S."/>
            <person name="Secka A."/>
            <person name="Antonio M."/>
            <person name="Oren A."/>
            <person name="Chaudhuri R.R."/>
            <person name="La Ragione R."/>
            <person name="Hildebrand F."/>
            <person name="Pallen M.J."/>
        </authorList>
    </citation>
    <scope>NUCLEOTIDE SEQUENCE</scope>
    <source>
        <strain evidence="12">ChiGjej2B2-7701</strain>
    </source>
</reference>
<dbReference type="SUPFAM" id="SSF54534">
    <property type="entry name" value="FKBP-like"/>
    <property type="match status" value="1"/>
</dbReference>
<organism evidence="12 15">
    <name type="scientific">Collinsella ihumii</name>
    <dbReference type="NCBI Taxonomy" id="1720204"/>
    <lineage>
        <taxon>Bacteria</taxon>
        <taxon>Bacillati</taxon>
        <taxon>Actinomycetota</taxon>
        <taxon>Coriobacteriia</taxon>
        <taxon>Coriobacteriales</taxon>
        <taxon>Coriobacteriaceae</taxon>
        <taxon>Collinsella</taxon>
    </lineage>
</organism>
<keyword evidence="6" id="KW-0143">Chaperone</keyword>
<dbReference type="RefSeq" id="WP_087201274.1">
    <property type="nucleotide sequence ID" value="NZ_CABKVW010000003.1"/>
</dbReference>
<evidence type="ECO:0000256" key="6">
    <source>
        <dbReference type="ARBA" id="ARBA00023186"/>
    </source>
</evidence>
<evidence type="ECO:0000313" key="16">
    <source>
        <dbReference type="Proteomes" id="UP001168435"/>
    </source>
</evidence>
<dbReference type="PANTHER" id="PTHR47861:SF3">
    <property type="entry name" value="FKBP-TYPE PEPTIDYL-PROLYL CIS-TRANS ISOMERASE SLYD"/>
    <property type="match status" value="1"/>
</dbReference>
<name>A0A921LRX3_9ACTN</name>
<evidence type="ECO:0000256" key="3">
    <source>
        <dbReference type="ARBA" id="ARBA00006577"/>
    </source>
</evidence>
<gene>
    <name evidence="12" type="ORF">K8U80_08355</name>
    <name evidence="13" type="ORF">QVN30_02435</name>
    <name evidence="14" type="ORF">QVN40_09245</name>
</gene>
<keyword evidence="7 9" id="KW-0413">Isomerase</keyword>
<accession>A0A921LRX3</accession>